<dbReference type="InterPro" id="IPR042070">
    <property type="entry name" value="PucR_C-HTH_sf"/>
</dbReference>
<evidence type="ECO:0000256" key="1">
    <source>
        <dbReference type="ARBA" id="ARBA00006754"/>
    </source>
</evidence>
<dbReference type="Proteomes" id="UP000265581">
    <property type="component" value="Unassembled WGS sequence"/>
</dbReference>
<dbReference type="PANTHER" id="PTHR33744:SF17">
    <property type="entry name" value="CONSERVED PROTEIN"/>
    <property type="match status" value="1"/>
</dbReference>
<dbReference type="InterPro" id="IPR025736">
    <property type="entry name" value="PucR_C-HTH_dom"/>
</dbReference>
<dbReference type="Pfam" id="PF17853">
    <property type="entry name" value="GGDEF_2"/>
    <property type="match status" value="1"/>
</dbReference>
<comment type="caution">
    <text evidence="4">The sequence shown here is derived from an EMBL/GenBank/DDBJ whole genome shotgun (WGS) entry which is preliminary data.</text>
</comment>
<sequence>MSEDSPRTTLVRILDELSETLLTVLEGAPSASAELGGVAFHDPVDDEYLPADALVLGVGLREHDDIVELLQSLGRRRALGLVVRLPQEIDASIERAVKESGVPLIGLARGASWAQLAAMIRSLSTDDLVGGDEADSIGNIASGDLFAVANAITALIDAPVTILDRSSHVLAFSGRQDEADSSRIETILGRQVPDRFTSAWLERGIFDELYRSSKPVWIAPGPPGTDLPRVAVAVRAGDEVLGSIWAVVREPLSEARSRGLTEAAQLVALHMMRIRGGSHGAQQLRADLVSTALSGGSGARNALRRLGLAGEAVTILAMGLVEHGPDTVEGHAIRRAEGQRLSAGLALHLTAVHPRSATALIGDVCYALMPAGRDGAEVAEERAARVATQFLERVTGGDRANIGIGPVAQHPSNLADARASADRVLRVLLDQESEHRQVARFEDVHVETLLLELRDMVTARGDRPTGPLSRLLAHDESKGSQLVETLQAWLESFGDVAKASAVTFMHPNTFRYRLRRVVDVSGLDLDDPEARLAAMLQLRVVLDRGRPQRSPDRSR</sequence>
<evidence type="ECO:0000259" key="3">
    <source>
        <dbReference type="Pfam" id="PF17853"/>
    </source>
</evidence>
<evidence type="ECO:0000313" key="4">
    <source>
        <dbReference type="EMBL" id="REK68905.1"/>
    </source>
</evidence>
<organism evidence="4 5">
    <name type="scientific">Aeromicrobium endophyticum</name>
    <dbReference type="NCBI Taxonomy" id="2292704"/>
    <lineage>
        <taxon>Bacteria</taxon>
        <taxon>Bacillati</taxon>
        <taxon>Actinomycetota</taxon>
        <taxon>Actinomycetes</taxon>
        <taxon>Propionibacteriales</taxon>
        <taxon>Nocardioidaceae</taxon>
        <taxon>Aeromicrobium</taxon>
    </lineage>
</organism>
<feature type="domain" description="PucR C-terminal helix-turn-helix" evidence="2">
    <location>
        <begin position="482"/>
        <end position="540"/>
    </location>
</feature>
<proteinExistence type="inferred from homology"/>
<dbReference type="OrthoDB" id="3190266at2"/>
<dbReference type="EMBL" id="QUBR01000003">
    <property type="protein sequence ID" value="REK68905.1"/>
    <property type="molecule type" value="Genomic_DNA"/>
</dbReference>
<dbReference type="Pfam" id="PF13556">
    <property type="entry name" value="HTH_30"/>
    <property type="match status" value="1"/>
</dbReference>
<dbReference type="InterPro" id="IPR041522">
    <property type="entry name" value="CdaR_GGDEF"/>
</dbReference>
<evidence type="ECO:0000313" key="5">
    <source>
        <dbReference type="Proteomes" id="UP000265581"/>
    </source>
</evidence>
<dbReference type="AlphaFoldDB" id="A0A371NYY8"/>
<comment type="similarity">
    <text evidence="1">Belongs to the CdaR family.</text>
</comment>
<name>A0A371NYY8_9ACTN</name>
<accession>A0A371NYY8</accession>
<evidence type="ECO:0000259" key="2">
    <source>
        <dbReference type="Pfam" id="PF13556"/>
    </source>
</evidence>
<protein>
    <submittedName>
        <fullName evidence="4">PucR family transcriptional regulator</fullName>
    </submittedName>
</protein>
<keyword evidence="5" id="KW-1185">Reference proteome</keyword>
<gene>
    <name evidence="4" type="ORF">DX116_18770</name>
</gene>
<feature type="domain" description="CdaR GGDEF-like" evidence="3">
    <location>
        <begin position="320"/>
        <end position="427"/>
    </location>
</feature>
<dbReference type="Gene3D" id="1.10.10.2840">
    <property type="entry name" value="PucR C-terminal helix-turn-helix domain"/>
    <property type="match status" value="1"/>
</dbReference>
<dbReference type="InterPro" id="IPR051448">
    <property type="entry name" value="CdaR-like_regulators"/>
</dbReference>
<reference evidence="4 5" key="1">
    <citation type="submission" date="2018-08" db="EMBL/GenBank/DDBJ databases">
        <title>Aeromicrobium sp. M2KJ-4, whole genome shotgun sequence.</title>
        <authorList>
            <person name="Tuo L."/>
        </authorList>
    </citation>
    <scope>NUCLEOTIDE SEQUENCE [LARGE SCALE GENOMIC DNA]</scope>
    <source>
        <strain evidence="4 5">M2KJ-4</strain>
    </source>
</reference>
<dbReference type="PANTHER" id="PTHR33744">
    <property type="entry name" value="CARBOHYDRATE DIACID REGULATOR"/>
    <property type="match status" value="1"/>
</dbReference>